<feature type="transmembrane region" description="Helical" evidence="1">
    <location>
        <begin position="67"/>
        <end position="86"/>
    </location>
</feature>
<dbReference type="InterPro" id="IPR016990">
    <property type="entry name" value="UCP032162_TM"/>
</dbReference>
<dbReference type="Pfam" id="PF10003">
    <property type="entry name" value="DUF2244"/>
    <property type="match status" value="1"/>
</dbReference>
<sequence>MSQNPPAPSARLGDVVPPVTDQPLIFDALLTPHRSLSHGGFKWVMIALAAVLAPMGLYFLSLGAWPVFGFCGLELLLVWLGFRFSYRTGQAHERLRLTPDNLRIEQTDHRGQTRAHEFQPYWLRLELIEPDAGQEDGFGPQELAITSHGRRLIIGRFLTPSERRDFARALEGALHRARMPQPTRQVLA</sequence>
<keyword evidence="1" id="KW-0812">Transmembrane</keyword>
<keyword evidence="1" id="KW-1133">Transmembrane helix</keyword>
<proteinExistence type="predicted"/>
<comment type="caution">
    <text evidence="2">The sequence shown here is derived from an EMBL/GenBank/DDBJ whole genome shotgun (WGS) entry which is preliminary data.</text>
</comment>
<protein>
    <submittedName>
        <fullName evidence="2">DUF2244 domain-containing protein</fullName>
    </submittedName>
</protein>
<dbReference type="InterPro" id="IPR019253">
    <property type="entry name" value="DUF2244_TM"/>
</dbReference>
<dbReference type="PIRSF" id="PIRSF032162">
    <property type="entry name" value="UCP032162_imp"/>
    <property type="match status" value="1"/>
</dbReference>
<organism evidence="2 3">
    <name type="scientific">Tistrella arctica</name>
    <dbReference type="NCBI Taxonomy" id="3133430"/>
    <lineage>
        <taxon>Bacteria</taxon>
        <taxon>Pseudomonadati</taxon>
        <taxon>Pseudomonadota</taxon>
        <taxon>Alphaproteobacteria</taxon>
        <taxon>Geminicoccales</taxon>
        <taxon>Geminicoccaceae</taxon>
        <taxon>Tistrella</taxon>
    </lineage>
</organism>
<dbReference type="RefSeq" id="WP_345932756.1">
    <property type="nucleotide sequence ID" value="NZ_JBBKTV010000003.1"/>
</dbReference>
<name>A0ABU9YGX8_9PROT</name>
<reference evidence="2 3" key="1">
    <citation type="submission" date="2024-03" db="EMBL/GenBank/DDBJ databases">
        <title>High-quality draft genome sequencing of Tistrella sp. BH-R2-4.</title>
        <authorList>
            <person name="Dong C."/>
        </authorList>
    </citation>
    <scope>NUCLEOTIDE SEQUENCE [LARGE SCALE GENOMIC DNA]</scope>
    <source>
        <strain evidence="2 3">BH-R2-4</strain>
    </source>
</reference>
<dbReference type="EMBL" id="JBBKTW010000002">
    <property type="protein sequence ID" value="MEN2988045.1"/>
    <property type="molecule type" value="Genomic_DNA"/>
</dbReference>
<feature type="transmembrane region" description="Helical" evidence="1">
    <location>
        <begin position="43"/>
        <end position="61"/>
    </location>
</feature>
<evidence type="ECO:0000256" key="1">
    <source>
        <dbReference type="SAM" id="Phobius"/>
    </source>
</evidence>
<keyword evidence="3" id="KW-1185">Reference proteome</keyword>
<evidence type="ECO:0000313" key="3">
    <source>
        <dbReference type="Proteomes" id="UP001413721"/>
    </source>
</evidence>
<keyword evidence="1" id="KW-0472">Membrane</keyword>
<dbReference type="Proteomes" id="UP001413721">
    <property type="component" value="Unassembled WGS sequence"/>
</dbReference>
<evidence type="ECO:0000313" key="2">
    <source>
        <dbReference type="EMBL" id="MEN2988045.1"/>
    </source>
</evidence>
<accession>A0ABU9YGX8</accession>
<gene>
    <name evidence="2" type="ORF">WG926_07000</name>
</gene>